<name>A0A8J1U1T6_OWEFU</name>
<feature type="region of interest" description="Disordered" evidence="1">
    <location>
        <begin position="54"/>
        <end position="86"/>
    </location>
</feature>
<dbReference type="Proteomes" id="UP000749559">
    <property type="component" value="Unassembled WGS sequence"/>
</dbReference>
<accession>A0A8J1U1T6</accession>
<dbReference type="OrthoDB" id="9999686at2759"/>
<organism evidence="2 3">
    <name type="scientific">Owenia fusiformis</name>
    <name type="common">Polychaete worm</name>
    <dbReference type="NCBI Taxonomy" id="6347"/>
    <lineage>
        <taxon>Eukaryota</taxon>
        <taxon>Metazoa</taxon>
        <taxon>Spiralia</taxon>
        <taxon>Lophotrochozoa</taxon>
        <taxon>Annelida</taxon>
        <taxon>Polychaeta</taxon>
        <taxon>Sedentaria</taxon>
        <taxon>Canalipalpata</taxon>
        <taxon>Sabellida</taxon>
        <taxon>Oweniida</taxon>
        <taxon>Oweniidae</taxon>
        <taxon>Owenia</taxon>
    </lineage>
</organism>
<reference evidence="2" key="1">
    <citation type="submission" date="2022-03" db="EMBL/GenBank/DDBJ databases">
        <authorList>
            <person name="Martin C."/>
        </authorList>
    </citation>
    <scope>NUCLEOTIDE SEQUENCE</scope>
</reference>
<feature type="compositionally biased region" description="Low complexity" evidence="1">
    <location>
        <begin position="55"/>
        <end position="71"/>
    </location>
</feature>
<sequence length="398" mass="45980">MTPPSSSITNMKRIFAGLGLCMTVWVTGMQLILTDSAKIDRGEIRDIDTKLQINRTPEPTTTPRPRTVPTTGLQRTTGPIRQREPKTVIERGHEPIKVPTLAQEPTSERVLVIYAYAEIDDWRHSIRKSNLQFFVDFAIGGKHHNKSDVDYVIVVNGYTCTVDIPEQDNTFVIARRNYGYDACAWKAALDYMRKRKGPAWYKYFVFLNSSVKGPFIPAYANDKHWTTYFTKYLNNYVKLVGTSICCSKVYPVHIQTMFLVTSFSGLALIEDMLKCHEHKQTVIVNIEIGVSQFLLKNGFNIASVMKQWEDHDFRDKDRTEEMCRTHNKDMDGDQYYQNAYYDGIDISPFEVIFFKNNRGVNQKVHDVYSSMIREWGEKYSPNKPTGYIGKYSKNYILL</sequence>
<proteinExistence type="predicted"/>
<dbReference type="EMBL" id="CAIIXF020000008">
    <property type="protein sequence ID" value="CAH1792111.1"/>
    <property type="molecule type" value="Genomic_DNA"/>
</dbReference>
<protein>
    <submittedName>
        <fullName evidence="2">Uncharacterized protein</fullName>
    </submittedName>
</protein>
<dbReference type="AlphaFoldDB" id="A0A8J1U1T6"/>
<gene>
    <name evidence="2" type="ORF">OFUS_LOCUS17129</name>
</gene>
<comment type="caution">
    <text evidence="2">The sequence shown here is derived from an EMBL/GenBank/DDBJ whole genome shotgun (WGS) entry which is preliminary data.</text>
</comment>
<evidence type="ECO:0000313" key="2">
    <source>
        <dbReference type="EMBL" id="CAH1792111.1"/>
    </source>
</evidence>
<evidence type="ECO:0000313" key="3">
    <source>
        <dbReference type="Proteomes" id="UP000749559"/>
    </source>
</evidence>
<evidence type="ECO:0000256" key="1">
    <source>
        <dbReference type="SAM" id="MobiDB-lite"/>
    </source>
</evidence>
<keyword evidence="3" id="KW-1185">Reference proteome</keyword>